<evidence type="ECO:0000313" key="2">
    <source>
        <dbReference type="EMBL" id="GGJ96038.1"/>
    </source>
</evidence>
<protein>
    <submittedName>
        <fullName evidence="2">Uncharacterized protein</fullName>
    </submittedName>
</protein>
<reference evidence="2" key="2">
    <citation type="submission" date="2020-09" db="EMBL/GenBank/DDBJ databases">
        <authorList>
            <person name="Sun Q."/>
            <person name="Ohkuma M."/>
        </authorList>
    </citation>
    <scope>NUCLEOTIDE SEQUENCE</scope>
    <source>
        <strain evidence="2">JCM 3090</strain>
    </source>
</reference>
<evidence type="ECO:0000256" key="1">
    <source>
        <dbReference type="SAM" id="MobiDB-lite"/>
    </source>
</evidence>
<reference evidence="2" key="1">
    <citation type="journal article" date="2014" name="Int. J. Syst. Evol. Microbiol.">
        <title>Complete genome sequence of Corynebacterium casei LMG S-19264T (=DSM 44701T), isolated from a smear-ripened cheese.</title>
        <authorList>
            <consortium name="US DOE Joint Genome Institute (JGI-PGF)"/>
            <person name="Walter F."/>
            <person name="Albersmeier A."/>
            <person name="Kalinowski J."/>
            <person name="Ruckert C."/>
        </authorList>
    </citation>
    <scope>NUCLEOTIDE SEQUENCE</scope>
    <source>
        <strain evidence="2">JCM 3090</strain>
    </source>
</reference>
<feature type="compositionally biased region" description="Low complexity" evidence="1">
    <location>
        <begin position="20"/>
        <end position="33"/>
    </location>
</feature>
<proteinExistence type="predicted"/>
<comment type="caution">
    <text evidence="2">The sequence shown here is derived from an EMBL/GenBank/DDBJ whole genome shotgun (WGS) entry which is preliminary data.</text>
</comment>
<feature type="compositionally biased region" description="Pro residues" evidence="1">
    <location>
        <begin position="34"/>
        <end position="47"/>
    </location>
</feature>
<dbReference type="EMBL" id="BMQB01000005">
    <property type="protein sequence ID" value="GGJ96038.1"/>
    <property type="molecule type" value="Genomic_DNA"/>
</dbReference>
<dbReference type="AlphaFoldDB" id="A0A8J3B509"/>
<evidence type="ECO:0000313" key="3">
    <source>
        <dbReference type="Proteomes" id="UP000649739"/>
    </source>
</evidence>
<gene>
    <name evidence="2" type="ORF">GCM10010123_27460</name>
</gene>
<dbReference type="Proteomes" id="UP000649739">
    <property type="component" value="Unassembled WGS sequence"/>
</dbReference>
<sequence>MREDEEPTGGGDPVRRRDLLAGPAGTPLAGPRPAAAPPPGDVAPPPADVVGRLAAALRHPDPVPAAGPGPAAPGRALAAVKAEFRASRYAALARTLPALLAAADRAGRRDAADAVRAEAYNTAAHVLIKLGVAGPAWVAAARAMAAAGVLGDPLVLASVTRNVASLCRGNGRYGRAQRLALAAAGRLRVGARP</sequence>
<organism evidence="2 3">
    <name type="scientific">Pilimelia anulata</name>
    <dbReference type="NCBI Taxonomy" id="53371"/>
    <lineage>
        <taxon>Bacteria</taxon>
        <taxon>Bacillati</taxon>
        <taxon>Actinomycetota</taxon>
        <taxon>Actinomycetes</taxon>
        <taxon>Micromonosporales</taxon>
        <taxon>Micromonosporaceae</taxon>
        <taxon>Pilimelia</taxon>
    </lineage>
</organism>
<name>A0A8J3B509_9ACTN</name>
<accession>A0A8J3B509</accession>
<feature type="region of interest" description="Disordered" evidence="1">
    <location>
        <begin position="1"/>
        <end position="47"/>
    </location>
</feature>
<keyword evidence="3" id="KW-1185">Reference proteome</keyword>